<dbReference type="Pfam" id="PF13207">
    <property type="entry name" value="AAA_17"/>
    <property type="match status" value="1"/>
</dbReference>
<dbReference type="RefSeq" id="WP_107992021.1">
    <property type="nucleotide sequence ID" value="NZ_QAYG01000015.1"/>
</dbReference>
<comment type="caution">
    <text evidence="1">The sequence shown here is derived from an EMBL/GenBank/DDBJ whole genome shotgun (WGS) entry which is preliminary data.</text>
</comment>
<dbReference type="Proteomes" id="UP000244081">
    <property type="component" value="Unassembled WGS sequence"/>
</dbReference>
<dbReference type="OrthoDB" id="7585185at2"/>
<accession>A0A2T5UQT9</accession>
<proteinExistence type="predicted"/>
<gene>
    <name evidence="1" type="ORF">C8N35_1158</name>
</gene>
<keyword evidence="1" id="KW-0808">Transferase</keyword>
<keyword evidence="2" id="KW-1185">Reference proteome</keyword>
<name>A0A2T5UQT9_9HYPH</name>
<dbReference type="EMBL" id="QAYG01000015">
    <property type="protein sequence ID" value="PTW53888.1"/>
    <property type="molecule type" value="Genomic_DNA"/>
</dbReference>
<dbReference type="SUPFAM" id="SSF52540">
    <property type="entry name" value="P-loop containing nucleoside triphosphate hydrolases"/>
    <property type="match status" value="1"/>
</dbReference>
<evidence type="ECO:0000313" key="2">
    <source>
        <dbReference type="Proteomes" id="UP000244081"/>
    </source>
</evidence>
<sequence>MTLERHPRIMVTGVSGVGKTHLLEPLRDDPKLSVNVIGFGNSMSDVLRKATGAADTPLSSLPLETRQIVQRRVAREIEALADEQPIIIDGHLLVEQAATGFRVPGIPGEHYQSLDLDGIIQIVDDPQRILDRRMRDQRRYGDRINDLDFVKEFQSDIRLACITYSILFGCFFVVFDLRKFENINDDPNWQVPRDKIAEQIIGIVQSIKNEKTYS</sequence>
<reference evidence="1 2" key="1">
    <citation type="submission" date="2018-04" db="EMBL/GenBank/DDBJ databases">
        <title>Genomic Encyclopedia of Archaeal and Bacterial Type Strains, Phase II (KMG-II): from individual species to whole genera.</title>
        <authorList>
            <person name="Goeker M."/>
        </authorList>
    </citation>
    <scope>NUCLEOTIDE SEQUENCE [LARGE SCALE GENOMIC DNA]</scope>
    <source>
        <strain evidence="1 2">DSM 23382</strain>
    </source>
</reference>
<dbReference type="GO" id="GO:0016301">
    <property type="term" value="F:kinase activity"/>
    <property type="evidence" value="ECO:0007669"/>
    <property type="project" value="UniProtKB-KW"/>
</dbReference>
<protein>
    <submittedName>
        <fullName evidence="1">Adenylate kinase</fullName>
    </submittedName>
</protein>
<evidence type="ECO:0000313" key="1">
    <source>
        <dbReference type="EMBL" id="PTW53888.1"/>
    </source>
</evidence>
<organism evidence="1 2">
    <name type="scientific">Breoghania corrubedonensis</name>
    <dbReference type="NCBI Taxonomy" id="665038"/>
    <lineage>
        <taxon>Bacteria</taxon>
        <taxon>Pseudomonadati</taxon>
        <taxon>Pseudomonadota</taxon>
        <taxon>Alphaproteobacteria</taxon>
        <taxon>Hyphomicrobiales</taxon>
        <taxon>Stappiaceae</taxon>
        <taxon>Breoghania</taxon>
    </lineage>
</organism>
<keyword evidence="1" id="KW-0418">Kinase</keyword>
<dbReference type="AlphaFoldDB" id="A0A2T5UQT9"/>
<dbReference type="InterPro" id="IPR027417">
    <property type="entry name" value="P-loop_NTPase"/>
</dbReference>
<dbReference type="Gene3D" id="3.40.50.300">
    <property type="entry name" value="P-loop containing nucleotide triphosphate hydrolases"/>
    <property type="match status" value="1"/>
</dbReference>